<evidence type="ECO:0000256" key="1">
    <source>
        <dbReference type="SAM" id="MobiDB-lite"/>
    </source>
</evidence>
<name>A0A392NIP9_9FABA</name>
<organism evidence="3 4">
    <name type="scientific">Trifolium medium</name>
    <dbReference type="NCBI Taxonomy" id="97028"/>
    <lineage>
        <taxon>Eukaryota</taxon>
        <taxon>Viridiplantae</taxon>
        <taxon>Streptophyta</taxon>
        <taxon>Embryophyta</taxon>
        <taxon>Tracheophyta</taxon>
        <taxon>Spermatophyta</taxon>
        <taxon>Magnoliopsida</taxon>
        <taxon>eudicotyledons</taxon>
        <taxon>Gunneridae</taxon>
        <taxon>Pentapetalae</taxon>
        <taxon>rosids</taxon>
        <taxon>fabids</taxon>
        <taxon>Fabales</taxon>
        <taxon>Fabaceae</taxon>
        <taxon>Papilionoideae</taxon>
        <taxon>50 kb inversion clade</taxon>
        <taxon>NPAAA clade</taxon>
        <taxon>Hologalegina</taxon>
        <taxon>IRL clade</taxon>
        <taxon>Trifolieae</taxon>
        <taxon>Trifolium</taxon>
    </lineage>
</organism>
<dbReference type="EMBL" id="LXQA010039046">
    <property type="protein sequence ID" value="MCH98988.1"/>
    <property type="molecule type" value="Genomic_DNA"/>
</dbReference>
<keyword evidence="4" id="KW-1185">Reference proteome</keyword>
<reference evidence="3 4" key="1">
    <citation type="journal article" date="2018" name="Front. Plant Sci.">
        <title>Red Clover (Trifolium pratense) and Zigzag Clover (T. medium) - A Picture of Genomic Similarities and Differences.</title>
        <authorList>
            <person name="Dluhosova J."/>
            <person name="Istvanek J."/>
            <person name="Nedelnik J."/>
            <person name="Repkova J."/>
        </authorList>
    </citation>
    <scope>NUCLEOTIDE SEQUENCE [LARGE SCALE GENOMIC DNA]</scope>
    <source>
        <strain evidence="4">cv. 10/8</strain>
        <tissue evidence="3">Leaf</tissue>
    </source>
</reference>
<feature type="compositionally biased region" description="Pro residues" evidence="1">
    <location>
        <begin position="155"/>
        <end position="164"/>
    </location>
</feature>
<proteinExistence type="predicted"/>
<sequence>SQECVFLGYSSTYKGYKCLSPEGHVYVSKDVLFNEQRFPYPSLFSSTKVNNSNPTPTVYTSPSHVPLHLPTQNINPPTQHQDIPTHNQDIPTQPPVLCPVPLTTVYNTPGPPSPLTPPSTSSSFNSVTSSPPIQTSNASQHIFYPSSTDESVHVSPPPSSPPLPTKNLMSLITCSQDPKLKITPPSL</sequence>
<protein>
    <recommendedName>
        <fullName evidence="2">Retroviral polymerase SH3-like domain-containing protein</fullName>
    </recommendedName>
</protein>
<comment type="caution">
    <text evidence="3">The sequence shown here is derived from an EMBL/GenBank/DDBJ whole genome shotgun (WGS) entry which is preliminary data.</text>
</comment>
<evidence type="ECO:0000259" key="2">
    <source>
        <dbReference type="Pfam" id="PF25597"/>
    </source>
</evidence>
<feature type="compositionally biased region" description="Polar residues" evidence="1">
    <location>
        <begin position="167"/>
        <end position="176"/>
    </location>
</feature>
<accession>A0A392NIP9</accession>
<dbReference type="Pfam" id="PF25597">
    <property type="entry name" value="SH3_retrovirus"/>
    <property type="match status" value="1"/>
</dbReference>
<dbReference type="AlphaFoldDB" id="A0A392NIP9"/>
<feature type="region of interest" description="Disordered" evidence="1">
    <location>
        <begin position="70"/>
        <end position="187"/>
    </location>
</feature>
<feature type="compositionally biased region" description="Low complexity" evidence="1">
    <location>
        <begin position="118"/>
        <end position="132"/>
    </location>
</feature>
<dbReference type="InterPro" id="IPR057670">
    <property type="entry name" value="SH3_retrovirus"/>
</dbReference>
<feature type="compositionally biased region" description="Polar residues" evidence="1">
    <location>
        <begin position="133"/>
        <end position="149"/>
    </location>
</feature>
<evidence type="ECO:0000313" key="4">
    <source>
        <dbReference type="Proteomes" id="UP000265520"/>
    </source>
</evidence>
<evidence type="ECO:0000313" key="3">
    <source>
        <dbReference type="EMBL" id="MCH98988.1"/>
    </source>
</evidence>
<feature type="compositionally biased region" description="Polar residues" evidence="1">
    <location>
        <begin position="70"/>
        <end position="90"/>
    </location>
</feature>
<dbReference type="Proteomes" id="UP000265520">
    <property type="component" value="Unassembled WGS sequence"/>
</dbReference>
<feature type="domain" description="Retroviral polymerase SH3-like" evidence="2">
    <location>
        <begin position="1"/>
        <end position="42"/>
    </location>
</feature>
<feature type="non-terminal residue" evidence="3">
    <location>
        <position position="1"/>
    </location>
</feature>